<dbReference type="Proteomes" id="UP001060215">
    <property type="component" value="Chromosome 7"/>
</dbReference>
<protein>
    <submittedName>
        <fullName evidence="1">DNA-dependent metalloprotease WSS1</fullName>
    </submittedName>
</protein>
<evidence type="ECO:0000313" key="1">
    <source>
        <dbReference type="EMBL" id="KAI8008756.1"/>
    </source>
</evidence>
<evidence type="ECO:0000313" key="2">
    <source>
        <dbReference type="Proteomes" id="UP001060215"/>
    </source>
</evidence>
<keyword evidence="1" id="KW-0378">Hydrolase</keyword>
<reference evidence="1 2" key="1">
    <citation type="journal article" date="2022" name="Plant J.">
        <title>Chromosome-level genome of Camellia lanceoleosa provides a valuable resource for understanding genome evolution and self-incompatibility.</title>
        <authorList>
            <person name="Gong W."/>
            <person name="Xiao S."/>
            <person name="Wang L."/>
            <person name="Liao Z."/>
            <person name="Chang Y."/>
            <person name="Mo W."/>
            <person name="Hu G."/>
            <person name="Li W."/>
            <person name="Zhao G."/>
            <person name="Zhu H."/>
            <person name="Hu X."/>
            <person name="Ji K."/>
            <person name="Xiang X."/>
            <person name="Song Q."/>
            <person name="Yuan D."/>
            <person name="Jin S."/>
            <person name="Zhang L."/>
        </authorList>
    </citation>
    <scope>NUCLEOTIDE SEQUENCE [LARGE SCALE GENOMIC DNA]</scope>
    <source>
        <strain evidence="1">SQ_2022a</strain>
    </source>
</reference>
<keyword evidence="1" id="KW-0482">Metalloprotease</keyword>
<comment type="caution">
    <text evidence="1">The sequence shown here is derived from an EMBL/GenBank/DDBJ whole genome shotgun (WGS) entry which is preliminary data.</text>
</comment>
<name>A0ACC0HA63_9ERIC</name>
<sequence length="377" mass="41516">MNLGDLNKVWEIKPLKKVGEDEARKILERVAKQVQPIMRKHNWRVKLLSEFCPNNPSLLGLNVGGGVHVKLRLRRPNRDWDFFPFDQILDTMLHELCHNVHGPHNASFYNLWDEIRKECEDLMNKGITGSAEGFDLPGRRLGGFSRAPPLPALRQTAVAAAEKRARLGSLLPSGPKRLGGDSSIMVALSPIQAAAMAAERRLQDDIWCGSQSCEVSGECEINSDISEKTVYVGHSAGNSSLQNGFDAQAADATARKRSRENNSLAQSFNGHPKSSFVDLSTDASTSGTMLNHAATHNTEESTMWECVSCTLLNPPLAPVCELCSTQKPKAVENKYKIWSCKFCTLENSVKVEKCTACGQWRYSHGLPVATFAPNLGT</sequence>
<dbReference type="EMBL" id="CM045764">
    <property type="protein sequence ID" value="KAI8008756.1"/>
    <property type="molecule type" value="Genomic_DNA"/>
</dbReference>
<proteinExistence type="predicted"/>
<keyword evidence="1" id="KW-0645">Protease</keyword>
<organism evidence="1 2">
    <name type="scientific">Camellia lanceoleosa</name>
    <dbReference type="NCBI Taxonomy" id="1840588"/>
    <lineage>
        <taxon>Eukaryota</taxon>
        <taxon>Viridiplantae</taxon>
        <taxon>Streptophyta</taxon>
        <taxon>Embryophyta</taxon>
        <taxon>Tracheophyta</taxon>
        <taxon>Spermatophyta</taxon>
        <taxon>Magnoliopsida</taxon>
        <taxon>eudicotyledons</taxon>
        <taxon>Gunneridae</taxon>
        <taxon>Pentapetalae</taxon>
        <taxon>asterids</taxon>
        <taxon>Ericales</taxon>
        <taxon>Theaceae</taxon>
        <taxon>Camellia</taxon>
    </lineage>
</organism>
<accession>A0ACC0HA63</accession>
<gene>
    <name evidence="1" type="ORF">LOK49_LG07G03515</name>
</gene>
<keyword evidence="2" id="KW-1185">Reference proteome</keyword>